<dbReference type="Gene3D" id="1.10.540.10">
    <property type="entry name" value="Acyl-CoA dehydrogenase/oxidase, N-terminal domain"/>
    <property type="match status" value="1"/>
</dbReference>
<dbReference type="GO" id="GO:0033539">
    <property type="term" value="P:fatty acid beta-oxidation using acyl-CoA dehydrogenase"/>
    <property type="evidence" value="ECO:0007669"/>
    <property type="project" value="TreeGrafter"/>
</dbReference>
<keyword evidence="10" id="KW-1185">Reference proteome</keyword>
<name>A0A1S6HIV1_9GAMM</name>
<protein>
    <submittedName>
        <fullName evidence="9">Acyl-CoA dehydrogenase</fullName>
    </submittedName>
</protein>
<dbReference type="EMBL" id="CP014782">
    <property type="protein sequence ID" value="AQS35442.1"/>
    <property type="molecule type" value="Genomic_DNA"/>
</dbReference>
<reference evidence="9 10" key="1">
    <citation type="submission" date="2016-03" db="EMBL/GenBank/DDBJ databases">
        <title>Complete genome sequence of Shewanella psychrophila WP2, a deep sea bacterium isolated from west Pacific sediment.</title>
        <authorList>
            <person name="Xu G."/>
            <person name="Jian H."/>
        </authorList>
    </citation>
    <scope>NUCLEOTIDE SEQUENCE [LARGE SCALE GENOMIC DNA]</scope>
    <source>
        <strain evidence="9 10">WP2</strain>
    </source>
</reference>
<dbReference type="GO" id="GO:0050660">
    <property type="term" value="F:flavin adenine dinucleotide binding"/>
    <property type="evidence" value="ECO:0007669"/>
    <property type="project" value="InterPro"/>
</dbReference>
<dbReference type="RefSeq" id="WP_077750797.1">
    <property type="nucleotide sequence ID" value="NZ_CP014782.1"/>
</dbReference>
<evidence type="ECO:0000256" key="2">
    <source>
        <dbReference type="ARBA" id="ARBA00009347"/>
    </source>
</evidence>
<dbReference type="InterPro" id="IPR036250">
    <property type="entry name" value="AcylCo_DH-like_C"/>
</dbReference>
<evidence type="ECO:0000313" key="10">
    <source>
        <dbReference type="Proteomes" id="UP000189545"/>
    </source>
</evidence>
<keyword evidence="4 6" id="KW-0274">FAD</keyword>
<dbReference type="InterPro" id="IPR050741">
    <property type="entry name" value="Acyl-CoA_dehydrogenase"/>
</dbReference>
<dbReference type="InterPro" id="IPR009100">
    <property type="entry name" value="AcylCoA_DH/oxidase_NM_dom_sf"/>
</dbReference>
<evidence type="ECO:0000256" key="1">
    <source>
        <dbReference type="ARBA" id="ARBA00001974"/>
    </source>
</evidence>
<comment type="cofactor">
    <cofactor evidence="1 6">
        <name>FAD</name>
        <dbReference type="ChEBI" id="CHEBI:57692"/>
    </cofactor>
</comment>
<keyword evidence="5 6" id="KW-0560">Oxidoreductase</keyword>
<dbReference type="Gene3D" id="2.40.110.10">
    <property type="entry name" value="Butyryl-CoA Dehydrogenase, subunit A, domain 2"/>
    <property type="match status" value="1"/>
</dbReference>
<dbReference type="PANTHER" id="PTHR48083:SF2">
    <property type="entry name" value="MEDIUM-CHAIN SPECIFIC ACYL-COA DEHYDROGENASE, MITOCHONDRIAL"/>
    <property type="match status" value="1"/>
</dbReference>
<dbReference type="PANTHER" id="PTHR48083">
    <property type="entry name" value="MEDIUM-CHAIN SPECIFIC ACYL-COA DEHYDROGENASE, MITOCHONDRIAL-RELATED"/>
    <property type="match status" value="1"/>
</dbReference>
<dbReference type="Proteomes" id="UP000189545">
    <property type="component" value="Chromosome"/>
</dbReference>
<dbReference type="InterPro" id="IPR006091">
    <property type="entry name" value="Acyl-CoA_Oxase/DH_mid-dom"/>
</dbReference>
<dbReference type="Pfam" id="PF00441">
    <property type="entry name" value="Acyl-CoA_dh_1"/>
    <property type="match status" value="1"/>
</dbReference>
<dbReference type="OrthoDB" id="9769473at2"/>
<evidence type="ECO:0000259" key="7">
    <source>
        <dbReference type="Pfam" id="PF00441"/>
    </source>
</evidence>
<proteinExistence type="inferred from homology"/>
<dbReference type="InterPro" id="IPR009075">
    <property type="entry name" value="AcylCo_DH/oxidase_C"/>
</dbReference>
<dbReference type="InterPro" id="IPR046373">
    <property type="entry name" value="Acyl-CoA_Oxase/DH_mid-dom_sf"/>
</dbReference>
<dbReference type="SUPFAM" id="SSF56645">
    <property type="entry name" value="Acyl-CoA dehydrogenase NM domain-like"/>
    <property type="match status" value="1"/>
</dbReference>
<dbReference type="GO" id="GO:0005737">
    <property type="term" value="C:cytoplasm"/>
    <property type="evidence" value="ECO:0007669"/>
    <property type="project" value="TreeGrafter"/>
</dbReference>
<dbReference type="CDD" id="cd00567">
    <property type="entry name" value="ACAD"/>
    <property type="match status" value="1"/>
</dbReference>
<dbReference type="Pfam" id="PF02770">
    <property type="entry name" value="Acyl-CoA_dh_M"/>
    <property type="match status" value="1"/>
</dbReference>
<dbReference type="AlphaFoldDB" id="A0A1S6HIV1"/>
<accession>A0A1S6HIV1</accession>
<evidence type="ECO:0000259" key="8">
    <source>
        <dbReference type="Pfam" id="PF02770"/>
    </source>
</evidence>
<dbReference type="GO" id="GO:0003995">
    <property type="term" value="F:acyl-CoA dehydrogenase activity"/>
    <property type="evidence" value="ECO:0007669"/>
    <property type="project" value="TreeGrafter"/>
</dbReference>
<evidence type="ECO:0000313" key="9">
    <source>
        <dbReference type="EMBL" id="AQS35442.1"/>
    </source>
</evidence>
<evidence type="ECO:0000256" key="3">
    <source>
        <dbReference type="ARBA" id="ARBA00022630"/>
    </source>
</evidence>
<dbReference type="Gene3D" id="1.20.140.10">
    <property type="entry name" value="Butyryl-CoA Dehydrogenase, subunit A, domain 3"/>
    <property type="match status" value="1"/>
</dbReference>
<dbReference type="STRING" id="225848.Sps_00222"/>
<dbReference type="KEGG" id="spsw:Sps_00222"/>
<organism evidence="9 10">
    <name type="scientific">Shewanella psychrophila</name>
    <dbReference type="NCBI Taxonomy" id="225848"/>
    <lineage>
        <taxon>Bacteria</taxon>
        <taxon>Pseudomonadati</taxon>
        <taxon>Pseudomonadota</taxon>
        <taxon>Gammaproteobacteria</taxon>
        <taxon>Alteromonadales</taxon>
        <taxon>Shewanellaceae</taxon>
        <taxon>Shewanella</taxon>
    </lineage>
</organism>
<comment type="similarity">
    <text evidence="2 6">Belongs to the acyl-CoA dehydrogenase family.</text>
</comment>
<sequence>MSDFINVSSALAQANHHHPAFKASAILSFDRTGEINTAAESVIHQAGLGNLLATWLLDNESVTLETLTSAMGEMCRQDLALGLGYCLTAFMAATNLAVAGNDEQKRTLAALLSDDRRIAIAYHELQAGNDLTAMTFKASKVEGGYLLSGCKEVVNNLARAHGLVLFADTGNDNPACRHSLFLLTQTELNQKGVSIERRFDTLGVRNCHISGIYFDRVFIADSCLIGEQGRAGEYALKAFQITRTLLPAISQFSARNGLEILTRFAQNRVLYGDNLFAIPVYRKELAEATADVWLAGEMASLLRHALQAFPQFANGYSSASKYFLPPLMKQAIKSMGSLIGARYYLMNDDFGMFEKLVRDFPVVSFGHAGSLVCQTSLVHMLPRLLAEKSQSDASSILTALNTSNTSWLSALRLSCSKSDPLLSLLPTLTARCRALFAQQAEWVSLLTDLEALKTQCFDSLQQDIYGAATRYCKLIAAISVLRNITATDSQDIHHALGFITLWRLTRPMCDPSANTYYLSAADTISHYLQDTDGDPLASLMFQPKANHSDNN</sequence>
<dbReference type="InterPro" id="IPR037069">
    <property type="entry name" value="AcylCoA_DH/ox_N_sf"/>
</dbReference>
<evidence type="ECO:0000256" key="5">
    <source>
        <dbReference type="ARBA" id="ARBA00023002"/>
    </source>
</evidence>
<dbReference type="SUPFAM" id="SSF47203">
    <property type="entry name" value="Acyl-CoA dehydrogenase C-terminal domain-like"/>
    <property type="match status" value="1"/>
</dbReference>
<feature type="domain" description="Acyl-CoA dehydrogenase/oxidase C-terminal" evidence="7">
    <location>
        <begin position="233"/>
        <end position="367"/>
    </location>
</feature>
<keyword evidence="3 6" id="KW-0285">Flavoprotein</keyword>
<gene>
    <name evidence="9" type="ORF">Sps_00222</name>
</gene>
<feature type="domain" description="Acyl-CoA oxidase/dehydrogenase middle" evidence="8">
    <location>
        <begin position="119"/>
        <end position="217"/>
    </location>
</feature>
<evidence type="ECO:0000256" key="6">
    <source>
        <dbReference type="RuleBase" id="RU362125"/>
    </source>
</evidence>
<evidence type="ECO:0000256" key="4">
    <source>
        <dbReference type="ARBA" id="ARBA00022827"/>
    </source>
</evidence>